<dbReference type="PROSITE" id="PS50931">
    <property type="entry name" value="HTH_LYSR"/>
    <property type="match status" value="1"/>
</dbReference>
<dbReference type="STRING" id="1122125.GCA_000423185_01395"/>
<evidence type="ECO:0000256" key="2">
    <source>
        <dbReference type="ARBA" id="ARBA00023015"/>
    </source>
</evidence>
<evidence type="ECO:0000259" key="5">
    <source>
        <dbReference type="PROSITE" id="PS50931"/>
    </source>
</evidence>
<dbReference type="SUPFAM" id="SSF53850">
    <property type="entry name" value="Periplasmic binding protein-like II"/>
    <property type="match status" value="1"/>
</dbReference>
<keyword evidence="2" id="KW-0805">Transcription regulation</keyword>
<keyword evidence="7" id="KW-1185">Reference proteome</keyword>
<dbReference type="InterPro" id="IPR036388">
    <property type="entry name" value="WH-like_DNA-bd_sf"/>
</dbReference>
<evidence type="ECO:0000256" key="4">
    <source>
        <dbReference type="ARBA" id="ARBA00023163"/>
    </source>
</evidence>
<evidence type="ECO:0000313" key="7">
    <source>
        <dbReference type="Proteomes" id="UP000196655"/>
    </source>
</evidence>
<dbReference type="GO" id="GO:0043565">
    <property type="term" value="F:sequence-specific DNA binding"/>
    <property type="evidence" value="ECO:0007669"/>
    <property type="project" value="TreeGrafter"/>
</dbReference>
<protein>
    <submittedName>
        <fullName evidence="6">LysR family transcriptional regulator</fullName>
    </submittedName>
</protein>
<dbReference type="PANTHER" id="PTHR30537:SF1">
    <property type="entry name" value="HTH-TYPE TRANSCRIPTIONAL REGULATOR PGRR"/>
    <property type="match status" value="1"/>
</dbReference>
<dbReference type="PANTHER" id="PTHR30537">
    <property type="entry name" value="HTH-TYPE TRANSCRIPTIONAL REGULATOR"/>
    <property type="match status" value="1"/>
</dbReference>
<feature type="domain" description="HTH lysR-type" evidence="5">
    <location>
        <begin position="4"/>
        <end position="61"/>
    </location>
</feature>
<comment type="caution">
    <text evidence="6">The sequence shown here is derived from an EMBL/GenBank/DDBJ whole genome shotgun (WGS) entry which is preliminary data.</text>
</comment>
<gene>
    <name evidence="6" type="ORF">BWR60_20290</name>
</gene>
<dbReference type="Proteomes" id="UP000196655">
    <property type="component" value="Unassembled WGS sequence"/>
</dbReference>
<evidence type="ECO:0000256" key="1">
    <source>
        <dbReference type="ARBA" id="ARBA00009437"/>
    </source>
</evidence>
<dbReference type="SUPFAM" id="SSF46785">
    <property type="entry name" value="Winged helix' DNA-binding domain"/>
    <property type="match status" value="1"/>
</dbReference>
<dbReference type="AlphaFoldDB" id="A0A211ZJ89"/>
<dbReference type="Pfam" id="PF03466">
    <property type="entry name" value="LysR_substrate"/>
    <property type="match status" value="1"/>
</dbReference>
<comment type="similarity">
    <text evidence="1">Belongs to the LysR transcriptional regulatory family.</text>
</comment>
<dbReference type="FunFam" id="1.10.10.10:FF:000001">
    <property type="entry name" value="LysR family transcriptional regulator"/>
    <property type="match status" value="1"/>
</dbReference>
<sequence>MLRPDLPDLAAFAAVARHRSFRRAAVELALSASALSHAIRGLEERLGVRLLNRTTRSVTPTEAGERLLARLEPAFRDIEGAVGEIDQFRRQPAGSLRITASIPAAELSLAPMVARFLETYPEIRLEVSVTSALIDIVAGGFDAGVRLGEQLERDMVAVRFGGEQRLVVVAAPSYLARRPRPETPRDLTEHACLGYRFPSGVVYAWEFEKDGRELTVSPNGPLIVNNDQRLLIRSALDGAGLAYVFEGMVAAELAEGRLVPLLLDWSPPFPGFFLYTPRQRQMPAALRAFIDFVRADNLAVSRSRE</sequence>
<dbReference type="InterPro" id="IPR005119">
    <property type="entry name" value="LysR_subst-bd"/>
</dbReference>
<dbReference type="InterPro" id="IPR000847">
    <property type="entry name" value="LysR_HTH_N"/>
</dbReference>
<dbReference type="CDD" id="cd08474">
    <property type="entry name" value="PBP2_CrgA_like_5"/>
    <property type="match status" value="1"/>
</dbReference>
<reference evidence="7" key="1">
    <citation type="submission" date="2017-05" db="EMBL/GenBank/DDBJ databases">
        <authorList>
            <person name="Macchi M."/>
            <person name="Festa S."/>
            <person name="Coppotelli B.M."/>
            <person name="Morelli I.S."/>
        </authorList>
    </citation>
    <scope>NUCLEOTIDE SEQUENCE [LARGE SCALE GENOMIC DNA]</scope>
    <source>
        <strain evidence="7">I</strain>
    </source>
</reference>
<name>A0A211ZJ89_9PROT</name>
<evidence type="ECO:0000256" key="3">
    <source>
        <dbReference type="ARBA" id="ARBA00023125"/>
    </source>
</evidence>
<dbReference type="Gene3D" id="1.10.10.10">
    <property type="entry name" value="Winged helix-like DNA-binding domain superfamily/Winged helix DNA-binding domain"/>
    <property type="match status" value="1"/>
</dbReference>
<dbReference type="Pfam" id="PF00126">
    <property type="entry name" value="HTH_1"/>
    <property type="match status" value="1"/>
</dbReference>
<dbReference type="InterPro" id="IPR058163">
    <property type="entry name" value="LysR-type_TF_proteobact-type"/>
</dbReference>
<dbReference type="RefSeq" id="WP_088152830.1">
    <property type="nucleotide sequence ID" value="NZ_NHON01000039.1"/>
</dbReference>
<dbReference type="Gene3D" id="3.40.190.290">
    <property type="match status" value="1"/>
</dbReference>
<dbReference type="InterPro" id="IPR036390">
    <property type="entry name" value="WH_DNA-bd_sf"/>
</dbReference>
<dbReference type="OrthoDB" id="9812435at2"/>
<keyword evidence="3" id="KW-0238">DNA-binding</keyword>
<dbReference type="GO" id="GO:0003700">
    <property type="term" value="F:DNA-binding transcription factor activity"/>
    <property type="evidence" value="ECO:0007669"/>
    <property type="project" value="InterPro"/>
</dbReference>
<dbReference type="EMBL" id="NHON01000039">
    <property type="protein sequence ID" value="OWJ65342.1"/>
    <property type="molecule type" value="Genomic_DNA"/>
</dbReference>
<dbReference type="GO" id="GO:0006351">
    <property type="term" value="P:DNA-templated transcription"/>
    <property type="evidence" value="ECO:0007669"/>
    <property type="project" value="TreeGrafter"/>
</dbReference>
<organism evidence="6 7">
    <name type="scientific">Inquilinus limosus</name>
    <dbReference type="NCBI Taxonomy" id="171674"/>
    <lineage>
        <taxon>Bacteria</taxon>
        <taxon>Pseudomonadati</taxon>
        <taxon>Pseudomonadota</taxon>
        <taxon>Alphaproteobacteria</taxon>
        <taxon>Rhodospirillales</taxon>
        <taxon>Rhodospirillaceae</taxon>
        <taxon>Inquilinus</taxon>
    </lineage>
</organism>
<accession>A0A211ZJ89</accession>
<proteinExistence type="inferred from homology"/>
<keyword evidence="4" id="KW-0804">Transcription</keyword>
<evidence type="ECO:0000313" key="6">
    <source>
        <dbReference type="EMBL" id="OWJ65342.1"/>
    </source>
</evidence>